<dbReference type="SUPFAM" id="SSF56112">
    <property type="entry name" value="Protein kinase-like (PK-like)"/>
    <property type="match status" value="1"/>
</dbReference>
<dbReference type="InterPro" id="IPR002575">
    <property type="entry name" value="Aminoglycoside_PTrfase"/>
</dbReference>
<accession>A0ABP6VEN6</accession>
<dbReference type="InterPro" id="IPR011009">
    <property type="entry name" value="Kinase-like_dom_sf"/>
</dbReference>
<keyword evidence="3" id="KW-1185">Reference proteome</keyword>
<proteinExistence type="predicted"/>
<gene>
    <name evidence="2" type="ORF">GCM10022394_09650</name>
</gene>
<dbReference type="EMBL" id="BAABCX010000001">
    <property type="protein sequence ID" value="GAA3532406.1"/>
    <property type="molecule type" value="Genomic_DNA"/>
</dbReference>
<organism evidence="2 3">
    <name type="scientific">Zobellella aerophila</name>
    <dbReference type="NCBI Taxonomy" id="870480"/>
    <lineage>
        <taxon>Bacteria</taxon>
        <taxon>Pseudomonadati</taxon>
        <taxon>Pseudomonadota</taxon>
        <taxon>Gammaproteobacteria</taxon>
        <taxon>Aeromonadales</taxon>
        <taxon>Aeromonadaceae</taxon>
        <taxon>Zobellella</taxon>
    </lineage>
</organism>
<evidence type="ECO:0000313" key="3">
    <source>
        <dbReference type="Proteomes" id="UP001500795"/>
    </source>
</evidence>
<feature type="domain" description="Aminoglycoside phosphotransferase" evidence="1">
    <location>
        <begin position="18"/>
        <end position="228"/>
    </location>
</feature>
<evidence type="ECO:0000313" key="2">
    <source>
        <dbReference type="EMBL" id="GAA3532406.1"/>
    </source>
</evidence>
<comment type="caution">
    <text evidence="2">The sequence shown here is derived from an EMBL/GenBank/DDBJ whole genome shotgun (WGS) entry which is preliminary data.</text>
</comment>
<protein>
    <submittedName>
        <fullName evidence="2">Phosphotransferase</fullName>
    </submittedName>
</protein>
<dbReference type="Proteomes" id="UP001500795">
    <property type="component" value="Unassembled WGS sequence"/>
</dbReference>
<dbReference type="Pfam" id="PF01636">
    <property type="entry name" value="APH"/>
    <property type="match status" value="1"/>
</dbReference>
<reference evidence="3" key="1">
    <citation type="journal article" date="2019" name="Int. J. Syst. Evol. Microbiol.">
        <title>The Global Catalogue of Microorganisms (GCM) 10K type strain sequencing project: providing services to taxonomists for standard genome sequencing and annotation.</title>
        <authorList>
            <consortium name="The Broad Institute Genomics Platform"/>
            <consortium name="The Broad Institute Genome Sequencing Center for Infectious Disease"/>
            <person name="Wu L."/>
            <person name="Ma J."/>
        </authorList>
    </citation>
    <scope>NUCLEOTIDE SEQUENCE [LARGE SCALE GENOMIC DNA]</scope>
    <source>
        <strain evidence="3">JCM 17110</strain>
    </source>
</reference>
<sequence length="274" mass="30497">MDSSRLLALLPAAFDGELTPLAGGLTNRSWRLDTLNGSYWLRLGCTRPEWLGIDRQRELCAHRAAADEGLAPVVRFAEPALGILVLDWLDESPWPQLDAVAVATLAVALNKLHGLSPPLPQLDLRVQLAGYLSRLRQLPAEIAAVLPLFERPALNRPFTPVFCHNDLNGTNLLGPRPWLIDWEYAAMGDAAFELAVVWDSFGLDEQRGPGLVERYARAGGDVSLARVRARLPWVQLITALWAALRWQQSADTRYLDYQRQATARLLGSLTHIER</sequence>
<dbReference type="CDD" id="cd05151">
    <property type="entry name" value="ChoK-like"/>
    <property type="match status" value="1"/>
</dbReference>
<dbReference type="Gene3D" id="3.30.200.20">
    <property type="entry name" value="Phosphorylase Kinase, domain 1"/>
    <property type="match status" value="1"/>
</dbReference>
<evidence type="ECO:0000259" key="1">
    <source>
        <dbReference type="Pfam" id="PF01636"/>
    </source>
</evidence>
<name>A0ABP6VEN6_9GAMM</name>
<dbReference type="Gene3D" id="3.90.1200.10">
    <property type="match status" value="1"/>
</dbReference>
<dbReference type="RefSeq" id="WP_344955298.1">
    <property type="nucleotide sequence ID" value="NZ_BAABCX010000001.1"/>
</dbReference>